<proteinExistence type="predicted"/>
<organism evidence="3 4">
    <name type="scientific">Actinophytocola oryzae</name>
    <dbReference type="NCBI Taxonomy" id="502181"/>
    <lineage>
        <taxon>Bacteria</taxon>
        <taxon>Bacillati</taxon>
        <taxon>Actinomycetota</taxon>
        <taxon>Actinomycetes</taxon>
        <taxon>Pseudonocardiales</taxon>
        <taxon>Pseudonocardiaceae</taxon>
    </lineage>
</organism>
<accession>A0A4R7VSW6</accession>
<protein>
    <recommendedName>
        <fullName evidence="5">Membrane-bound lytic murein transglycosylase B</fullName>
    </recommendedName>
</protein>
<feature type="chain" id="PRO_5020611929" description="Membrane-bound lytic murein transglycosylase B" evidence="2">
    <location>
        <begin position="18"/>
        <end position="365"/>
    </location>
</feature>
<dbReference type="EMBL" id="SOCP01000005">
    <property type="protein sequence ID" value="TDV52307.1"/>
    <property type="molecule type" value="Genomic_DNA"/>
</dbReference>
<evidence type="ECO:0000313" key="3">
    <source>
        <dbReference type="EMBL" id="TDV52307.1"/>
    </source>
</evidence>
<feature type="compositionally biased region" description="Acidic residues" evidence="1">
    <location>
        <begin position="319"/>
        <end position="328"/>
    </location>
</feature>
<evidence type="ECO:0000313" key="4">
    <source>
        <dbReference type="Proteomes" id="UP000294927"/>
    </source>
</evidence>
<name>A0A4R7VSW6_9PSEU</name>
<evidence type="ECO:0000256" key="1">
    <source>
        <dbReference type="SAM" id="MobiDB-lite"/>
    </source>
</evidence>
<feature type="region of interest" description="Disordered" evidence="1">
    <location>
        <begin position="248"/>
        <end position="365"/>
    </location>
</feature>
<comment type="caution">
    <text evidence="3">The sequence shown here is derived from an EMBL/GenBank/DDBJ whole genome shotgun (WGS) entry which is preliminary data.</text>
</comment>
<dbReference type="InterPro" id="IPR043426">
    <property type="entry name" value="MltB-like"/>
</dbReference>
<dbReference type="GO" id="GO:0008933">
    <property type="term" value="F:peptidoglycan lytic transglycosylase activity"/>
    <property type="evidence" value="ECO:0007669"/>
    <property type="project" value="TreeGrafter"/>
</dbReference>
<keyword evidence="2" id="KW-0732">Signal</keyword>
<feature type="compositionally biased region" description="Pro residues" evidence="1">
    <location>
        <begin position="257"/>
        <end position="314"/>
    </location>
</feature>
<evidence type="ECO:0008006" key="5">
    <source>
        <dbReference type="Google" id="ProtNLM"/>
    </source>
</evidence>
<dbReference type="CDD" id="cd13399">
    <property type="entry name" value="Slt35-like"/>
    <property type="match status" value="1"/>
</dbReference>
<feature type="region of interest" description="Disordered" evidence="1">
    <location>
        <begin position="14"/>
        <end position="44"/>
    </location>
</feature>
<dbReference type="GO" id="GO:0009253">
    <property type="term" value="P:peptidoglycan catabolic process"/>
    <property type="evidence" value="ECO:0007669"/>
    <property type="project" value="TreeGrafter"/>
</dbReference>
<reference evidence="3 4" key="1">
    <citation type="submission" date="2019-03" db="EMBL/GenBank/DDBJ databases">
        <title>Genomic Encyclopedia of Archaeal and Bacterial Type Strains, Phase II (KMG-II): from individual species to whole genera.</title>
        <authorList>
            <person name="Goeker M."/>
        </authorList>
    </citation>
    <scope>NUCLEOTIDE SEQUENCE [LARGE SCALE GENOMIC DNA]</scope>
    <source>
        <strain evidence="3 4">DSM 45499</strain>
    </source>
</reference>
<dbReference type="PRINTS" id="PR01217">
    <property type="entry name" value="PRICHEXTENSN"/>
</dbReference>
<dbReference type="InterPro" id="IPR023346">
    <property type="entry name" value="Lysozyme-like_dom_sf"/>
</dbReference>
<feature type="signal peptide" evidence="2">
    <location>
        <begin position="1"/>
        <end position="17"/>
    </location>
</feature>
<feature type="compositionally biased region" description="Pro residues" evidence="1">
    <location>
        <begin position="356"/>
        <end position="365"/>
    </location>
</feature>
<dbReference type="AlphaFoldDB" id="A0A4R7VSW6"/>
<dbReference type="SUPFAM" id="SSF53955">
    <property type="entry name" value="Lysozyme-like"/>
    <property type="match status" value="1"/>
</dbReference>
<sequence>MSAVVLAASAASSTVQAAQSPPPLPEAHPATTADGGTSPTRAFPSVESHLASGRFVGAPLPLGGAASGSIPATVLAAYQQATDRTNMVQPNCHIPLELLAAIGKVESGHARGGAVDETGRTLTPILGPVLNGGAFAAIPDTDQGTLDEDRTWDRAVGPMQFIPGTWTSWQSDGNLDGQLDPHNVYDASLAAARYLCAANRDLGTPAGLDEAILSYNHSTSYLSLVHSWMAVYREGTVSVDDILDAGTYPTFTEPTQVTPPPAGPPAPPTSPPATPPPGTPPVTPPTTPPTDPTTPPPTDPVPDPDPGTPDPGTPAPGQGEDEPGEECELPGVIGGLLGDLLGDLPDCVVTSEPSVPQAPTPPEAP</sequence>
<gene>
    <name evidence="3" type="ORF">CLV71_105439</name>
</gene>
<dbReference type="Gene3D" id="1.10.530.10">
    <property type="match status" value="1"/>
</dbReference>
<dbReference type="PANTHER" id="PTHR30163">
    <property type="entry name" value="MEMBRANE-BOUND LYTIC MUREIN TRANSGLYCOSYLASE B"/>
    <property type="match status" value="1"/>
</dbReference>
<dbReference type="Proteomes" id="UP000294927">
    <property type="component" value="Unassembled WGS sequence"/>
</dbReference>
<dbReference type="PANTHER" id="PTHR30163:SF8">
    <property type="entry name" value="LYTIC MUREIN TRANSGLYCOSYLASE"/>
    <property type="match status" value="1"/>
</dbReference>
<evidence type="ECO:0000256" key="2">
    <source>
        <dbReference type="SAM" id="SignalP"/>
    </source>
</evidence>
<keyword evidence="4" id="KW-1185">Reference proteome</keyword>